<comment type="caution">
    <text evidence="10">The sequence shown here is derived from an EMBL/GenBank/DDBJ whole genome shotgun (WGS) entry which is preliminary data.</text>
</comment>
<dbReference type="InterPro" id="IPR029062">
    <property type="entry name" value="Class_I_gatase-like"/>
</dbReference>
<dbReference type="InterPro" id="IPR011330">
    <property type="entry name" value="Glyco_hydro/deAcase_b/a-brl"/>
</dbReference>
<keyword evidence="6" id="KW-0843">Virulence</keyword>
<dbReference type="Pfam" id="PF00353">
    <property type="entry name" value="HemolysinCabind"/>
    <property type="match status" value="2"/>
</dbReference>
<dbReference type="InterPro" id="IPR001343">
    <property type="entry name" value="Hemolysn_Ca-bd"/>
</dbReference>
<evidence type="ECO:0000256" key="7">
    <source>
        <dbReference type="ARBA" id="ARBA00023136"/>
    </source>
</evidence>
<accession>A0ABR8EI40</accession>
<dbReference type="InterPro" id="IPR003995">
    <property type="entry name" value="RTX_toxin_determinant-A"/>
</dbReference>
<comment type="subcellular location">
    <subcellularLocation>
        <location evidence="1">Membrane</location>
    </subcellularLocation>
    <subcellularLocation>
        <location evidence="2">Secreted</location>
    </subcellularLocation>
</comment>
<keyword evidence="4" id="KW-0800">Toxin</keyword>
<evidence type="ECO:0000256" key="1">
    <source>
        <dbReference type="ARBA" id="ARBA00004370"/>
    </source>
</evidence>
<dbReference type="InterPro" id="IPR050557">
    <property type="entry name" value="RTX_toxin/Mannuronan_C5-epim"/>
</dbReference>
<dbReference type="Pfam" id="PF01522">
    <property type="entry name" value="Polysacc_deac_1"/>
    <property type="match status" value="1"/>
</dbReference>
<dbReference type="InterPro" id="IPR011049">
    <property type="entry name" value="Serralysin-like_metalloprot_C"/>
</dbReference>
<evidence type="ECO:0000256" key="6">
    <source>
        <dbReference type="ARBA" id="ARBA00023026"/>
    </source>
</evidence>
<dbReference type="SUPFAM" id="SSF88713">
    <property type="entry name" value="Glycoside hydrolase/deacetylase"/>
    <property type="match status" value="1"/>
</dbReference>
<dbReference type="Gene3D" id="2.150.10.10">
    <property type="entry name" value="Serralysin-like metalloprotease, C-terminal"/>
    <property type="match status" value="2"/>
</dbReference>
<evidence type="ECO:0000313" key="11">
    <source>
        <dbReference type="Proteomes" id="UP000641954"/>
    </source>
</evidence>
<dbReference type="PRINTS" id="PR00313">
    <property type="entry name" value="CABNDNGRPT"/>
</dbReference>
<feature type="domain" description="NodB homology" evidence="9">
    <location>
        <begin position="649"/>
        <end position="708"/>
    </location>
</feature>
<evidence type="ECO:0000256" key="5">
    <source>
        <dbReference type="ARBA" id="ARBA00022737"/>
    </source>
</evidence>
<keyword evidence="5" id="KW-0677">Repeat</keyword>
<keyword evidence="11" id="KW-1185">Reference proteome</keyword>
<proteinExistence type="predicted"/>
<dbReference type="Gene3D" id="3.20.20.370">
    <property type="entry name" value="Glycoside hydrolase/deacetylase"/>
    <property type="match status" value="1"/>
</dbReference>
<dbReference type="PANTHER" id="PTHR38340">
    <property type="entry name" value="S-LAYER PROTEIN"/>
    <property type="match status" value="1"/>
</dbReference>
<feature type="compositionally biased region" description="Low complexity" evidence="8">
    <location>
        <begin position="1052"/>
        <end position="1076"/>
    </location>
</feature>
<organism evidence="10 11">
    <name type="scientific">Planktothricoides raciborskii FACHB-1370</name>
    <dbReference type="NCBI Taxonomy" id="2949576"/>
    <lineage>
        <taxon>Bacteria</taxon>
        <taxon>Bacillati</taxon>
        <taxon>Cyanobacteriota</taxon>
        <taxon>Cyanophyceae</taxon>
        <taxon>Oscillatoriophycideae</taxon>
        <taxon>Oscillatoriales</taxon>
        <taxon>Oscillatoriaceae</taxon>
        <taxon>Planktothricoides</taxon>
    </lineage>
</organism>
<dbReference type="SUPFAM" id="SSF51120">
    <property type="entry name" value="beta-Roll"/>
    <property type="match status" value="2"/>
</dbReference>
<evidence type="ECO:0000256" key="3">
    <source>
        <dbReference type="ARBA" id="ARBA00022525"/>
    </source>
</evidence>
<dbReference type="PROSITE" id="PS00330">
    <property type="entry name" value="HEMOLYSIN_CALCIUM"/>
    <property type="match status" value="2"/>
</dbReference>
<dbReference type="InterPro" id="IPR018511">
    <property type="entry name" value="Hemolysin-typ_Ca-bd_CS"/>
</dbReference>
<evidence type="ECO:0000256" key="8">
    <source>
        <dbReference type="SAM" id="MobiDB-lite"/>
    </source>
</evidence>
<gene>
    <name evidence="10" type="ORF">H6G72_21480</name>
</gene>
<protein>
    <submittedName>
        <fullName evidence="10">Polysaccharide deacetylase family protein</fullName>
    </submittedName>
</protein>
<dbReference type="Proteomes" id="UP000641954">
    <property type="component" value="Unassembled WGS sequence"/>
</dbReference>
<dbReference type="PRINTS" id="PR01488">
    <property type="entry name" value="RTXTOXINA"/>
</dbReference>
<keyword evidence="7" id="KW-0472">Membrane</keyword>
<dbReference type="Gene3D" id="3.40.50.880">
    <property type="match status" value="1"/>
</dbReference>
<evidence type="ECO:0000259" key="9">
    <source>
        <dbReference type="Pfam" id="PF01522"/>
    </source>
</evidence>
<dbReference type="EMBL" id="JACJSK010000037">
    <property type="protein sequence ID" value="MBD2546368.1"/>
    <property type="molecule type" value="Genomic_DNA"/>
</dbReference>
<dbReference type="InterPro" id="IPR002509">
    <property type="entry name" value="NODB_dom"/>
</dbReference>
<evidence type="ECO:0000313" key="10">
    <source>
        <dbReference type="EMBL" id="MBD2546368.1"/>
    </source>
</evidence>
<dbReference type="RefSeq" id="WP_190879796.1">
    <property type="nucleotide sequence ID" value="NZ_JACJSK010000037.1"/>
</dbReference>
<reference evidence="10 11" key="1">
    <citation type="journal article" date="2020" name="ISME J.">
        <title>Comparative genomics reveals insights into cyanobacterial evolution and habitat adaptation.</title>
        <authorList>
            <person name="Chen M.Y."/>
            <person name="Teng W.K."/>
            <person name="Zhao L."/>
            <person name="Hu C.X."/>
            <person name="Zhou Y.K."/>
            <person name="Han B.P."/>
            <person name="Song L.R."/>
            <person name="Shu W.S."/>
        </authorList>
    </citation>
    <scope>NUCLEOTIDE SEQUENCE [LARGE SCALE GENOMIC DNA]</scope>
    <source>
        <strain evidence="10 11">FACHB-1370</strain>
    </source>
</reference>
<keyword evidence="3" id="KW-0964">Secreted</keyword>
<evidence type="ECO:0000256" key="4">
    <source>
        <dbReference type="ARBA" id="ARBA00022656"/>
    </source>
</evidence>
<name>A0ABR8EI40_9CYAN</name>
<dbReference type="PANTHER" id="PTHR38340:SF1">
    <property type="entry name" value="S-LAYER PROTEIN"/>
    <property type="match status" value="1"/>
</dbReference>
<sequence length="1253" mass="135986">MATYGTINLDGNLSDWTQSDRLDSYPGSGVNGFEVYGKYDNNAYLFALKADNVSIGANTTFWLNTDQNANTGYSIFGISGLGGAEYNVNFGADNQPYLYSGADGGTLISGLLNYAYDPTQKIVEFAVDSSLMNSVTNPGKLDVLLDVNNAYFLPDDYANKKYTIGLTGNTVTNYGTIALDGNLSDWKASDRLDSYPNNGVSGFEVYGKYDNNAYIFALKADNVSIGANTTFWLNTDQNTNTGYSIFGISGVGGAEYNVNFAADNRPYLYSGADGQTLISGPLNYAYDPTQKIVEFAVDASLINQANPATGLDLLVDVNNSYFLPDDYASKKYSINLNQLPVTTDSDRKIGIVFSQTSANNYFDQKAYSQLFMAMQYQAMQSGIPFDILTEDDLTDLNKIVNYDALVFPSFRNVKTSQLSAIEKNLDDAVYKYGIGLITAGDFLTNDENNQSLPGNAYTRMQRLLNVSYTGNTPGVIQNTPTQIIANDVTHPVMQNYASGEVIRSYDKLFVNEYGVYNNQFNQNSVLANQQVNGQNYSAVLATQTGGRNVHFSSESLMGDNNLVWEALQWAVLDKQPGVRLNMSREASIFLSRTDMDQSAFAEEVTVVDDGLLDILEQWKQNYNFVGSNYINLGNNPDNGEYTDWEVSGPIYQQYLELGNEIGTHSYTHPDYTNTLTPAQLEFEFNQSKSIIQDNLGQLVPGFTLTGSAIPGNPEPISVAQEIKQYLNYVSGGYSGVGAGYPGAFGFMFPDDPNFVYFSPNLSFDFTWIGFQKLNAQQAEAKWEAEYNGIKNHAAEPIFHWPWHDYGPTQAEPGYTPEMYSNFIVRAAQNGTEFVTGSELSDRIKSFEKSQLEINYIDPNTINAKVVATDVGAFGLNVEGKIQSVNNWYAYDQDTVFLPGNGGDYTINLGETPQDVTRIVQLPMRAELVSVSGDGTNLQYVFKGAGNVVIDVKSDQPNLTAIAEGSDSSTFDGNLLTMTFDSEGEHTATVTLGPDNSVIEPNPITDPTVPEDPSNTVTPIEATTGDDSIPGTMANDQLNGLAGNDQLSGGEGNDTLNGGDGNDTLKGQVGNDLLNGDAGDDTLQGGRGQDILNGADGNDQILGGAQDDQIFAGLGNDKINGGRGLDTLTGVDPSQGLGVGEIDTLRGGMNSDRFVLGDANGLYYNDGDCSNLGFSDYALLRDFLISEDTIQLSGNASQYSVVNAQTYFQGSLPDSLLYNSAAILFKNASGSDELIAIVQGYTSLDLAQSYFNFV</sequence>
<evidence type="ECO:0000256" key="2">
    <source>
        <dbReference type="ARBA" id="ARBA00004613"/>
    </source>
</evidence>
<feature type="region of interest" description="Disordered" evidence="8">
    <location>
        <begin position="989"/>
        <end position="1093"/>
    </location>
</feature>